<protein>
    <submittedName>
        <fullName evidence="6">E3 ubiquitin-protein ligase HUWE1, related</fullName>
    </submittedName>
</protein>
<dbReference type="GeneID" id="25253687"/>
<dbReference type="PANTHER" id="PTHR45093">
    <property type="entry name" value="TRANSCRIPTION ACTIVATOR MSS11"/>
    <property type="match status" value="1"/>
</dbReference>
<evidence type="ECO:0000256" key="3">
    <source>
        <dbReference type="ARBA" id="ARBA00023242"/>
    </source>
</evidence>
<proteinExistence type="predicted"/>
<organism evidence="6 7">
    <name type="scientific">Eimeria tenella</name>
    <name type="common">Coccidian parasite</name>
    <dbReference type="NCBI Taxonomy" id="5802"/>
    <lineage>
        <taxon>Eukaryota</taxon>
        <taxon>Sar</taxon>
        <taxon>Alveolata</taxon>
        <taxon>Apicomplexa</taxon>
        <taxon>Conoidasida</taxon>
        <taxon>Coccidia</taxon>
        <taxon>Eucoccidiorida</taxon>
        <taxon>Eimeriorina</taxon>
        <taxon>Eimeriidae</taxon>
        <taxon>Eimeria</taxon>
    </lineage>
</organism>
<accession>U6L4H6</accession>
<feature type="compositionally biased region" description="Low complexity" evidence="5">
    <location>
        <begin position="736"/>
        <end position="767"/>
    </location>
</feature>
<keyword evidence="2" id="KW-0808">Transferase</keyword>
<evidence type="ECO:0000313" key="6">
    <source>
        <dbReference type="EMBL" id="CDJ43489.1"/>
    </source>
</evidence>
<evidence type="ECO:0000256" key="4">
    <source>
        <dbReference type="SAM" id="Coils"/>
    </source>
</evidence>
<feature type="non-terminal residue" evidence="6">
    <location>
        <position position="1"/>
    </location>
</feature>
<dbReference type="OMA" id="EAVECIC"/>
<dbReference type="EMBL" id="HG675773">
    <property type="protein sequence ID" value="CDJ43489.1"/>
    <property type="molecule type" value="Genomic_DNA"/>
</dbReference>
<feature type="region of interest" description="Disordered" evidence="5">
    <location>
        <begin position="519"/>
        <end position="541"/>
    </location>
</feature>
<evidence type="ECO:0000256" key="5">
    <source>
        <dbReference type="SAM" id="MobiDB-lite"/>
    </source>
</evidence>
<feature type="compositionally biased region" description="Low complexity" evidence="5">
    <location>
        <begin position="127"/>
        <end position="137"/>
    </location>
</feature>
<dbReference type="GO" id="GO:0016740">
    <property type="term" value="F:transferase activity"/>
    <property type="evidence" value="ECO:0007669"/>
    <property type="project" value="UniProtKB-KW"/>
</dbReference>
<feature type="region of interest" description="Disordered" evidence="5">
    <location>
        <begin position="736"/>
        <end position="849"/>
    </location>
</feature>
<feature type="compositionally biased region" description="Low complexity" evidence="5">
    <location>
        <begin position="829"/>
        <end position="841"/>
    </location>
</feature>
<keyword evidence="4" id="KW-0175">Coiled coil</keyword>
<dbReference type="Gene3D" id="3.90.1750.10">
    <property type="entry name" value="Hect, E3 ligase catalytic domains"/>
    <property type="match status" value="1"/>
</dbReference>
<keyword evidence="3" id="KW-0539">Nucleus</keyword>
<dbReference type="VEuPathDB" id="ToxoDB:ETH_00022875"/>
<evidence type="ECO:0000256" key="1">
    <source>
        <dbReference type="ARBA" id="ARBA00004123"/>
    </source>
</evidence>
<sequence>PEGAATAGEEQRPRLRDLPVDLLNALPAAVRQAAVAGCRDRDSVEEGAAAPGADVDNATFLATLEPALRQEVLLTADALVLEALPRELQVEAALLRERAMQRQQQRQQQQQRAAAAAAAAAANITAGAAGGAPPAGDRPGRGSRGTSSGPGGASGSGGPSLPAAFVDASLALFGGFEGRWGPLGGPHSSTGARLLGMPASSLLPRSIRLGLREALLDDAVFSREGEGPRGAAAGGDAAASLIAARGMLQSSAAARSAAAGGPASGAAAAAAAARGPVFAGMPEELLLLPSERLLRAPAALSAPPGLTGFSGLSGLVAFPNRTGGGTRFRVSQGAGGLAGSLGSAAEAAGGAFRQIDFLSLLLNGGAAAVATNGAAAAAPQALSEDLWVGFLTAAAGGGGGPHGGPWSGGGGPPGGPHRGPGRSSGGANGGPPFDSSPLSIPGLMGVCRVLFLSRGVNKRLLFLLLASLAASHAETRDVLLLLLVYICWVAIPECYTTLRPSYPGRDTLKLLGLPPVPVLLPPEGSQQQQQQQHQQQQQQGGFQCERFAMGGAAAERVLEQLRSLLTVLPQAAATFCTKMPHPRSLTFQDLLKVQQRRHNASSSSSSSHHSPQQQQGEAKSEGAPPAATAQRTEQQQQQPQQQQHHHEGAAEGGEDLAHELRRKKKRREPCSSTGTSKDEGAAASVLQQQNEPLEEPVDGEYLINVLMQLTATSLFQTSPRHMAHLLAAIHLLVSGSASSSSSSSNSSSRSRPPSRSSAPASSSRAQSTDSQGQPSSSSSSSAAAPGSSSSASAAVPSSGSSTAAVAPGSSSGNSAEPAVEEIVPDNALSSSSSSSNSSSSSAQESMQERMLRVVTPEAVECICGLLCSPHVAAAWSQVVGFSAQQREAQLQQLAVVAKIVGCLYTSAQHRGWVDEALRRNCDALSDVLSQELAALSRTLNEAAQQQQQLQVHDDLWARREALEPHFAAFYRLCGTLNEVYTHLQQQQQQQLQQQQAKSPDAAAGSATEEPAGAASAAAPQAAAVPAVAGAAANQVPPPAASLNADIDLSSAPEAPAAAAAPPAAAAAGAAAAANADESSTAVVPALVRFRAFFDASKVHKIWEGLEDVLSAVGAAYPALSAEAAATQHRHRTQQAAAAAAAAEATAASAAAAAGSAGAASGAATARPAGTDAAAGEARAREAAGGEAAADGAAAAAAAEDGEGAVVEEREAAAAGSRELAAPLVLAQLLPLFEAFLQVQQLSIAADLGLKDVSMLQELDLFAAAAERERSIADRAAAAVAAAVDPRTGIPDAAAAQAACCRASEELLQCEKQEEDGGGFGVSSRRHLALCCFCERHVLCFNALLKQNPSLLSGPFSPLLRLTPMMLSFENKRHYFRQKIKEIRHASRADHVRLSVRRQHVFTDSYHQIRIRS</sequence>
<feature type="compositionally biased region" description="Low complexity" evidence="5">
    <location>
        <begin position="601"/>
        <end position="610"/>
    </location>
</feature>
<feature type="coiled-coil region" evidence="4">
    <location>
        <begin position="925"/>
        <end position="952"/>
    </location>
</feature>
<gene>
    <name evidence="6" type="ORF">ETH_00022875</name>
</gene>
<feature type="region of interest" description="Disordered" evidence="5">
    <location>
        <begin position="990"/>
        <end position="1017"/>
    </location>
</feature>
<feature type="compositionally biased region" description="Gly residues" evidence="5">
    <location>
        <begin position="401"/>
        <end position="429"/>
    </location>
</feature>
<evidence type="ECO:0000256" key="2">
    <source>
        <dbReference type="ARBA" id="ARBA00022679"/>
    </source>
</evidence>
<feature type="region of interest" description="Disordered" evidence="5">
    <location>
        <begin position="401"/>
        <end position="434"/>
    </location>
</feature>
<feature type="compositionally biased region" description="Gly residues" evidence="5">
    <location>
        <begin position="148"/>
        <end position="158"/>
    </location>
</feature>
<dbReference type="GO" id="GO:0005634">
    <property type="term" value="C:nucleus"/>
    <property type="evidence" value="ECO:0007669"/>
    <property type="project" value="UniProtKB-SubCell"/>
</dbReference>
<name>U6L4H6_EIMTE</name>
<feature type="compositionally biased region" description="Low complexity" evidence="5">
    <location>
        <begin position="774"/>
        <end position="812"/>
    </location>
</feature>
<dbReference type="InterPro" id="IPR025527">
    <property type="entry name" value="HUWE1/Rev1_UBM"/>
</dbReference>
<dbReference type="Proteomes" id="UP000030747">
    <property type="component" value="Unassembled WGS sequence"/>
</dbReference>
<evidence type="ECO:0000313" key="7">
    <source>
        <dbReference type="Proteomes" id="UP000030747"/>
    </source>
</evidence>
<feature type="compositionally biased region" description="Low complexity" evidence="5">
    <location>
        <begin position="526"/>
        <end position="539"/>
    </location>
</feature>
<dbReference type="OrthoDB" id="348588at2759"/>
<dbReference type="VEuPathDB" id="ToxoDB:ETH2_1042000"/>
<feature type="compositionally biased region" description="Low complexity" evidence="5">
    <location>
        <begin position="623"/>
        <end position="642"/>
    </location>
</feature>
<dbReference type="PANTHER" id="PTHR45093:SF2">
    <property type="entry name" value="LISH DOMAIN-CONTAINING PROTEIN"/>
    <property type="match status" value="1"/>
</dbReference>
<feature type="region of interest" description="Disordered" evidence="5">
    <location>
        <begin position="593"/>
        <end position="693"/>
    </location>
</feature>
<feature type="non-terminal residue" evidence="6">
    <location>
        <position position="1412"/>
    </location>
</feature>
<dbReference type="Pfam" id="PF14377">
    <property type="entry name" value="UBM"/>
    <property type="match status" value="2"/>
</dbReference>
<feature type="region of interest" description="Disordered" evidence="5">
    <location>
        <begin position="127"/>
        <end position="160"/>
    </location>
</feature>
<reference evidence="6" key="2">
    <citation type="submission" date="2013-10" db="EMBL/GenBank/DDBJ databases">
        <authorList>
            <person name="Aslett M."/>
        </authorList>
    </citation>
    <scope>NUCLEOTIDE SEQUENCE [LARGE SCALE GENOMIC DNA]</scope>
    <source>
        <strain evidence="6">Houghton</strain>
    </source>
</reference>
<comment type="subcellular location">
    <subcellularLocation>
        <location evidence="1">Nucleus</location>
    </subcellularLocation>
</comment>
<keyword evidence="7" id="KW-1185">Reference proteome</keyword>
<feature type="compositionally biased region" description="Basic and acidic residues" evidence="5">
    <location>
        <begin position="644"/>
        <end position="659"/>
    </location>
</feature>
<reference evidence="6" key="1">
    <citation type="submission" date="2013-10" db="EMBL/GenBank/DDBJ databases">
        <title>Genomic analysis of the causative agents of coccidiosis in chickens.</title>
        <authorList>
            <person name="Reid A.J."/>
            <person name="Blake D."/>
            <person name="Billington K."/>
            <person name="Browne H."/>
            <person name="Dunn M."/>
            <person name="Hung S."/>
            <person name="Kawahara F."/>
            <person name="Miranda-Saavedra D."/>
            <person name="Mourier T."/>
            <person name="Nagra H."/>
            <person name="Otto T.D."/>
            <person name="Rawlings N."/>
            <person name="Sanchez A."/>
            <person name="Sanders M."/>
            <person name="Subramaniam C."/>
            <person name="Tay Y."/>
            <person name="Dear P."/>
            <person name="Doerig C."/>
            <person name="Gruber A."/>
            <person name="Parkinson J."/>
            <person name="Shirley M."/>
            <person name="Wan K.L."/>
            <person name="Berriman M."/>
            <person name="Tomley F."/>
            <person name="Pain A."/>
        </authorList>
    </citation>
    <scope>NUCLEOTIDE SEQUENCE [LARGE SCALE GENOMIC DNA]</scope>
    <source>
        <strain evidence="6">Houghton</strain>
    </source>
</reference>
<dbReference type="RefSeq" id="XP_013234239.1">
    <property type="nucleotide sequence ID" value="XM_013378785.1"/>
</dbReference>